<gene>
    <name evidence="2" type="ORF">SK069_06535</name>
</gene>
<accession>A0ABU4VHF1</accession>
<dbReference type="InterPro" id="IPR050273">
    <property type="entry name" value="GppA/Ppx_hydrolase"/>
</dbReference>
<dbReference type="EMBL" id="JAXAVX010000002">
    <property type="protein sequence ID" value="MDX8151240.1"/>
    <property type="molecule type" value="Genomic_DNA"/>
</dbReference>
<protein>
    <submittedName>
        <fullName evidence="2">Ppx/GppA phosphatase family protein</fullName>
    </submittedName>
</protein>
<dbReference type="Gene3D" id="3.30.420.150">
    <property type="entry name" value="Exopolyphosphatase. Domain 2"/>
    <property type="match status" value="1"/>
</dbReference>
<dbReference type="Proteomes" id="UP001277761">
    <property type="component" value="Unassembled WGS sequence"/>
</dbReference>
<comment type="caution">
    <text evidence="2">The sequence shown here is derived from an EMBL/GenBank/DDBJ whole genome shotgun (WGS) entry which is preliminary data.</text>
</comment>
<dbReference type="PANTHER" id="PTHR30005:SF13">
    <property type="entry name" value="EXOPOLYPHOSPHATASE 2"/>
    <property type="match status" value="1"/>
</dbReference>
<evidence type="ECO:0000259" key="1">
    <source>
        <dbReference type="Pfam" id="PF02541"/>
    </source>
</evidence>
<dbReference type="SUPFAM" id="SSF53067">
    <property type="entry name" value="Actin-like ATPase domain"/>
    <property type="match status" value="2"/>
</dbReference>
<dbReference type="InterPro" id="IPR003695">
    <property type="entry name" value="Ppx_GppA_N"/>
</dbReference>
<feature type="domain" description="Ppx/GppA phosphatase N-terminal" evidence="1">
    <location>
        <begin position="22"/>
        <end position="301"/>
    </location>
</feature>
<reference evidence="2 3" key="1">
    <citation type="submission" date="2023-11" db="EMBL/GenBank/DDBJ databases">
        <authorList>
            <person name="Xu M."/>
            <person name="Jiang T."/>
        </authorList>
    </citation>
    <scope>NUCLEOTIDE SEQUENCE [LARGE SCALE GENOMIC DNA]</scope>
    <source>
        <strain evidence="2 3">SD</strain>
    </source>
</reference>
<sequence>MRLAAVDLGSNSTRLLIADLDDEGRIHELARRATVTRLGHGVERTGRLDPAAVDRVVDELVVIRELLDRHEVERTVGVLTSAVRDAEDGAALLATVRDRFGIDARTIPGEREAQLTFQGATSGRPDDGRPVAVVDVGGGSTEIAVGRAGALDFRVSLQAGVVRQSERHVHHDPPEHEELTAMGDDVRAILTAAVPEDVRARVGTVIGVAGTATSCAAIAQELEPYDPTRVHGYPLTLAEIEEQLARLAQMTEAERRTVPGLHPDRAPTIVAGCVLLATALRAFDVRRCEVSEQDILEGALIAVITGDW</sequence>
<dbReference type="CDD" id="cd24054">
    <property type="entry name" value="ASKHA_NBD_AaPPX-GppA_MtPPX2-like"/>
    <property type="match status" value="1"/>
</dbReference>
<keyword evidence="3" id="KW-1185">Reference proteome</keyword>
<name>A0ABU4VHF1_9ACTN</name>
<evidence type="ECO:0000313" key="3">
    <source>
        <dbReference type="Proteomes" id="UP001277761"/>
    </source>
</evidence>
<dbReference type="Gene3D" id="3.30.420.40">
    <property type="match status" value="1"/>
</dbReference>
<dbReference type="InterPro" id="IPR043129">
    <property type="entry name" value="ATPase_NBD"/>
</dbReference>
<dbReference type="PANTHER" id="PTHR30005">
    <property type="entry name" value="EXOPOLYPHOSPHATASE"/>
    <property type="match status" value="1"/>
</dbReference>
<dbReference type="Pfam" id="PF02541">
    <property type="entry name" value="Ppx-GppA"/>
    <property type="match status" value="1"/>
</dbReference>
<organism evidence="2 3">
    <name type="scientific">Patulibacter brassicae</name>
    <dbReference type="NCBI Taxonomy" id="1705717"/>
    <lineage>
        <taxon>Bacteria</taxon>
        <taxon>Bacillati</taxon>
        <taxon>Actinomycetota</taxon>
        <taxon>Thermoleophilia</taxon>
        <taxon>Solirubrobacterales</taxon>
        <taxon>Patulibacteraceae</taxon>
        <taxon>Patulibacter</taxon>
    </lineage>
</organism>
<dbReference type="RefSeq" id="WP_319953390.1">
    <property type="nucleotide sequence ID" value="NZ_JAXAVX010000002.1"/>
</dbReference>
<proteinExistence type="predicted"/>
<evidence type="ECO:0000313" key="2">
    <source>
        <dbReference type="EMBL" id="MDX8151240.1"/>
    </source>
</evidence>